<organism evidence="2 3">
    <name type="scientific">Desulforamulus profundi</name>
    <dbReference type="NCBI Taxonomy" id="1383067"/>
    <lineage>
        <taxon>Bacteria</taxon>
        <taxon>Bacillati</taxon>
        <taxon>Bacillota</taxon>
        <taxon>Clostridia</taxon>
        <taxon>Eubacteriales</taxon>
        <taxon>Peptococcaceae</taxon>
        <taxon>Desulforamulus</taxon>
    </lineage>
</organism>
<accession>A0A2C6LJ98</accession>
<keyword evidence="1" id="KW-0812">Transmembrane</keyword>
<feature type="transmembrane region" description="Helical" evidence="1">
    <location>
        <begin position="169"/>
        <end position="187"/>
    </location>
</feature>
<dbReference type="AlphaFoldDB" id="A0A2C6LJ98"/>
<name>A0A2C6LJ98_9FIRM</name>
<protein>
    <submittedName>
        <fullName evidence="2">Uncharacterized protein</fullName>
    </submittedName>
</protein>
<dbReference type="Pfam" id="PF18159">
    <property type="entry name" value="S_4TM"/>
    <property type="match status" value="1"/>
</dbReference>
<keyword evidence="1" id="KW-1133">Transmembrane helix</keyword>
<keyword evidence="3" id="KW-1185">Reference proteome</keyword>
<dbReference type="RefSeq" id="WP_099082806.1">
    <property type="nucleotide sequence ID" value="NZ_AWQQ01000047.1"/>
</dbReference>
<dbReference type="EMBL" id="AWQQ01000047">
    <property type="protein sequence ID" value="PHJ38630.1"/>
    <property type="molecule type" value="Genomic_DNA"/>
</dbReference>
<reference evidence="2 3" key="1">
    <citation type="submission" date="2013-09" db="EMBL/GenBank/DDBJ databases">
        <title>Biodegradation of hydrocarbons in the deep terrestrial subsurface : characterization of a microbial consortium composed of two Desulfotomaculum species originating from a deep geological formation.</title>
        <authorList>
            <person name="Aullo T."/>
            <person name="Berlendis S."/>
            <person name="Lascourreges J.-F."/>
            <person name="Dessort D."/>
            <person name="Saint-Laurent S."/>
            <person name="Schraauwers B."/>
            <person name="Mas J."/>
            <person name="Magot M."/>
            <person name="Ranchou-Peyruse A."/>
        </authorList>
    </citation>
    <scope>NUCLEOTIDE SEQUENCE [LARGE SCALE GENOMIC DNA]</scope>
    <source>
        <strain evidence="2 3">Bs107</strain>
    </source>
</reference>
<dbReference type="InterPro" id="IPR049920">
    <property type="entry name" value="IK1_05631-like"/>
</dbReference>
<feature type="transmembrane region" description="Helical" evidence="1">
    <location>
        <begin position="56"/>
        <end position="74"/>
    </location>
</feature>
<keyword evidence="1" id="KW-0472">Membrane</keyword>
<feature type="transmembrane region" description="Helical" evidence="1">
    <location>
        <begin position="193"/>
        <end position="211"/>
    </location>
</feature>
<dbReference type="OrthoDB" id="2943409at2"/>
<sequence length="301" mass="34816">MSINLRQNSEWNLKRLAAQRQLYSEAKQVMIIQFVLSGIFTVSLAILGNIIDEKYLVYTVFAASIIIVLDELLLSKRIDKIKEEAAKIQEEFDCDVLQLPHNDIKFINTSMLEIIQEKSKLYISKHNNYDTLLNWYPGIDEADNRYYGLICQATNCWWNQTLRKKYSEFLSITLSAVFLALLFIAIIKGITVAVFIMSVFSPILPACVLVYKTNRDNCKAISNLNHMKGKLDEIIIRIKSGNSYSDGQLTNDLRCLQDMIFDNRSSSPLIPNKLYFRHRNRYEEIAQETNKELVKSIQTYS</sequence>
<comment type="caution">
    <text evidence="2">The sequence shown here is derived from an EMBL/GenBank/DDBJ whole genome shotgun (WGS) entry which is preliminary data.</text>
</comment>
<gene>
    <name evidence="2" type="ORF">P378_08415</name>
</gene>
<feature type="transmembrane region" description="Helical" evidence="1">
    <location>
        <begin position="29"/>
        <end position="50"/>
    </location>
</feature>
<evidence type="ECO:0000313" key="2">
    <source>
        <dbReference type="EMBL" id="PHJ38630.1"/>
    </source>
</evidence>
<evidence type="ECO:0000313" key="3">
    <source>
        <dbReference type="Proteomes" id="UP000222564"/>
    </source>
</evidence>
<dbReference type="Proteomes" id="UP000222564">
    <property type="component" value="Unassembled WGS sequence"/>
</dbReference>
<proteinExistence type="predicted"/>
<evidence type="ECO:0000256" key="1">
    <source>
        <dbReference type="SAM" id="Phobius"/>
    </source>
</evidence>